<keyword evidence="4" id="KW-0630">Potassium</keyword>
<evidence type="ECO:0000256" key="3">
    <source>
        <dbReference type="ARBA" id="ARBA00022538"/>
    </source>
</evidence>
<organism evidence="9 10">
    <name type="scientific">Streptomyces xinghaiensis</name>
    <dbReference type="NCBI Taxonomy" id="1038928"/>
    <lineage>
        <taxon>Bacteria</taxon>
        <taxon>Bacillati</taxon>
        <taxon>Actinomycetota</taxon>
        <taxon>Actinomycetes</taxon>
        <taxon>Kitasatosporales</taxon>
        <taxon>Streptomycetaceae</taxon>
        <taxon>Streptomyces</taxon>
    </lineage>
</organism>
<dbReference type="OrthoDB" id="9775180at2"/>
<reference evidence="9 10" key="1">
    <citation type="journal article" date="2014" name="Genome Announc.">
        <title>Draft Genome Sequence of Streptomyces fradiae ATCC 19609, a Strain Highly Sensitive to Antibiotics.</title>
        <authorList>
            <person name="Bekker O.B."/>
            <person name="Klimina K.M."/>
            <person name="Vatlin A.A."/>
            <person name="Zakharevich N.V."/>
            <person name="Kasianov A.S."/>
            <person name="Danilenko V.N."/>
        </authorList>
    </citation>
    <scope>NUCLEOTIDE SEQUENCE [LARGE SCALE GENOMIC DNA]</scope>
    <source>
        <strain evidence="9 10">ATCC 19609</strain>
    </source>
</reference>
<dbReference type="InterPro" id="IPR006036">
    <property type="entry name" value="K_uptake_TrkA"/>
</dbReference>
<dbReference type="SUPFAM" id="SSF116726">
    <property type="entry name" value="TrkA C-terminal domain-like"/>
    <property type="match status" value="1"/>
</dbReference>
<evidence type="ECO:0000256" key="2">
    <source>
        <dbReference type="ARBA" id="ARBA00022448"/>
    </source>
</evidence>
<dbReference type="InterPro" id="IPR036291">
    <property type="entry name" value="NAD(P)-bd_dom_sf"/>
</dbReference>
<dbReference type="AlphaFoldDB" id="A0A3R7LII6"/>
<dbReference type="Gene3D" id="3.30.70.1450">
    <property type="entry name" value="Regulator of K+ conductance, C-terminal domain"/>
    <property type="match status" value="1"/>
</dbReference>
<dbReference type="GO" id="GO:0015079">
    <property type="term" value="F:potassium ion transmembrane transporter activity"/>
    <property type="evidence" value="ECO:0007669"/>
    <property type="project" value="InterPro"/>
</dbReference>
<dbReference type="PANTHER" id="PTHR43833:SF5">
    <property type="entry name" value="TRK SYSTEM POTASSIUM UPTAKE PROTEIN TRKA"/>
    <property type="match status" value="1"/>
</dbReference>
<dbReference type="InterPro" id="IPR050721">
    <property type="entry name" value="Trk_Ktr_HKT_K-transport"/>
</dbReference>
<dbReference type="Pfam" id="PF02254">
    <property type="entry name" value="TrkA_N"/>
    <property type="match status" value="1"/>
</dbReference>
<dbReference type="PANTHER" id="PTHR43833">
    <property type="entry name" value="POTASSIUM CHANNEL PROTEIN 2-RELATED-RELATED"/>
    <property type="match status" value="1"/>
</dbReference>
<dbReference type="Gene3D" id="3.40.50.720">
    <property type="entry name" value="NAD(P)-binding Rossmann-like Domain"/>
    <property type="match status" value="1"/>
</dbReference>
<name>A0A3R7LII6_9ACTN</name>
<dbReference type="InterPro" id="IPR036721">
    <property type="entry name" value="RCK_C_sf"/>
</dbReference>
<sequence length="218" mass="22959">MRAIIAGAGRLGSRIARVLTAEQHGVTLVDLDERRPAGPVGGAGPDFVPGDACEPAVLEHAGVITADVLVAATDRDEDNLVISHLAKTRFAVPRVAARVNDPENAWLFDEHWGVDIAVPADMPLVALVEEVAGAVDTVSLLRLGQTGVGVIETLVSAGSRADGRRIDDLRLPAGTLVAAVIRDGEPVFPTRDLPLRPGDILFLVSHTATEQEIRSAVQ</sequence>
<gene>
    <name evidence="9" type="ORF">SFRA_031560</name>
</gene>
<evidence type="ECO:0000256" key="4">
    <source>
        <dbReference type="ARBA" id="ARBA00022958"/>
    </source>
</evidence>
<keyword evidence="10" id="KW-1185">Reference proteome</keyword>
<dbReference type="EMBL" id="JNAD02000023">
    <property type="protein sequence ID" value="RKM90708.1"/>
    <property type="molecule type" value="Genomic_DNA"/>
</dbReference>
<feature type="domain" description="RCK N-terminal" evidence="7">
    <location>
        <begin position="1"/>
        <end position="118"/>
    </location>
</feature>
<accession>A0A3R7LII6</accession>
<evidence type="ECO:0000256" key="6">
    <source>
        <dbReference type="ARBA" id="ARBA00023065"/>
    </source>
</evidence>
<dbReference type="PROSITE" id="PS51201">
    <property type="entry name" value="RCK_N"/>
    <property type="match status" value="1"/>
</dbReference>
<evidence type="ECO:0000256" key="5">
    <source>
        <dbReference type="ARBA" id="ARBA00023027"/>
    </source>
</evidence>
<evidence type="ECO:0000256" key="1">
    <source>
        <dbReference type="ARBA" id="ARBA00017378"/>
    </source>
</evidence>
<evidence type="ECO:0000259" key="7">
    <source>
        <dbReference type="PROSITE" id="PS51201"/>
    </source>
</evidence>
<keyword evidence="3" id="KW-0633">Potassium transport</keyword>
<protein>
    <recommendedName>
        <fullName evidence="1">Trk system potassium uptake protein TrkA</fullName>
    </recommendedName>
</protein>
<dbReference type="SUPFAM" id="SSF51735">
    <property type="entry name" value="NAD(P)-binding Rossmann-fold domains"/>
    <property type="match status" value="1"/>
</dbReference>
<keyword evidence="5" id="KW-0520">NAD</keyword>
<dbReference type="GO" id="GO:0005886">
    <property type="term" value="C:plasma membrane"/>
    <property type="evidence" value="ECO:0007669"/>
    <property type="project" value="InterPro"/>
</dbReference>
<keyword evidence="6" id="KW-0406">Ion transport</keyword>
<dbReference type="PRINTS" id="PR00335">
    <property type="entry name" value="KUPTAKETRKA"/>
</dbReference>
<keyword evidence="2" id="KW-0813">Transport</keyword>
<evidence type="ECO:0000313" key="9">
    <source>
        <dbReference type="EMBL" id="RKM90708.1"/>
    </source>
</evidence>
<proteinExistence type="predicted"/>
<dbReference type="Proteomes" id="UP000028058">
    <property type="component" value="Unassembled WGS sequence"/>
</dbReference>
<dbReference type="RefSeq" id="WP_043471626.1">
    <property type="nucleotide sequence ID" value="NZ_CP134822.1"/>
</dbReference>
<evidence type="ECO:0000259" key="8">
    <source>
        <dbReference type="PROSITE" id="PS51202"/>
    </source>
</evidence>
<comment type="caution">
    <text evidence="9">The sequence shown here is derived from an EMBL/GenBank/DDBJ whole genome shotgun (WGS) entry which is preliminary data.</text>
</comment>
<dbReference type="InterPro" id="IPR006037">
    <property type="entry name" value="RCK_C"/>
</dbReference>
<dbReference type="Pfam" id="PF02080">
    <property type="entry name" value="TrkA_C"/>
    <property type="match status" value="1"/>
</dbReference>
<evidence type="ECO:0000313" key="10">
    <source>
        <dbReference type="Proteomes" id="UP000028058"/>
    </source>
</evidence>
<dbReference type="InterPro" id="IPR003148">
    <property type="entry name" value="RCK_N"/>
</dbReference>
<feature type="domain" description="RCK C-terminal" evidence="8">
    <location>
        <begin position="138"/>
        <end position="218"/>
    </location>
</feature>
<dbReference type="PROSITE" id="PS51202">
    <property type="entry name" value="RCK_C"/>
    <property type="match status" value="1"/>
</dbReference>